<reference evidence="14" key="1">
    <citation type="submission" date="2025-08" db="UniProtKB">
        <authorList>
            <consortium name="Ensembl"/>
        </authorList>
    </citation>
    <scope>IDENTIFICATION</scope>
</reference>
<feature type="domain" description="A to I editase" evidence="13">
    <location>
        <begin position="38"/>
        <end position="323"/>
    </location>
</feature>
<dbReference type="Proteomes" id="UP000261340">
    <property type="component" value="Unplaced"/>
</dbReference>
<reference evidence="14" key="2">
    <citation type="submission" date="2025-09" db="UniProtKB">
        <authorList>
            <consortium name="Ensembl"/>
        </authorList>
    </citation>
    <scope>IDENTIFICATION</scope>
</reference>
<keyword evidence="2" id="KW-0479">Metal-binding</keyword>
<dbReference type="GO" id="GO:0043829">
    <property type="term" value="F:tRNA-specific adenosine-37 deaminase activity"/>
    <property type="evidence" value="ECO:0007669"/>
    <property type="project" value="UniProtKB-EC"/>
</dbReference>
<evidence type="ECO:0000256" key="3">
    <source>
        <dbReference type="ARBA" id="ARBA00022801"/>
    </source>
</evidence>
<dbReference type="GO" id="GO:0003723">
    <property type="term" value="F:RNA binding"/>
    <property type="evidence" value="ECO:0007669"/>
    <property type="project" value="InterPro"/>
</dbReference>
<feature type="compositionally biased region" description="Basic and acidic residues" evidence="12">
    <location>
        <begin position="207"/>
        <end position="221"/>
    </location>
</feature>
<keyword evidence="15" id="KW-1185">Reference proteome</keyword>
<keyword evidence="4" id="KW-0862">Zinc</keyword>
<evidence type="ECO:0000256" key="8">
    <source>
        <dbReference type="ARBA" id="ARBA00038940"/>
    </source>
</evidence>
<dbReference type="GO" id="GO:0008033">
    <property type="term" value="P:tRNA processing"/>
    <property type="evidence" value="ECO:0007669"/>
    <property type="project" value="UniProtKB-KW"/>
</dbReference>
<dbReference type="InterPro" id="IPR002466">
    <property type="entry name" value="A_deamin"/>
</dbReference>
<dbReference type="Ensembl" id="ENSACIT00000015855.1">
    <property type="protein sequence ID" value="ENSACIP00000015444.1"/>
    <property type="gene ID" value="ENSACIG00000012000.1"/>
</dbReference>
<evidence type="ECO:0000256" key="5">
    <source>
        <dbReference type="ARBA" id="ARBA00037026"/>
    </source>
</evidence>
<dbReference type="PANTHER" id="PTHR46516:SF1">
    <property type="entry name" value="TRNA-SPECIFIC ADENOSINE DEAMINASE 1"/>
    <property type="match status" value="1"/>
</dbReference>
<evidence type="ECO:0000313" key="14">
    <source>
        <dbReference type="Ensembl" id="ENSACIP00000015444.1"/>
    </source>
</evidence>
<evidence type="ECO:0000256" key="6">
    <source>
        <dbReference type="ARBA" id="ARBA00037784"/>
    </source>
</evidence>
<evidence type="ECO:0000256" key="2">
    <source>
        <dbReference type="ARBA" id="ARBA00022723"/>
    </source>
</evidence>
<proteinExistence type="inferred from homology"/>
<evidence type="ECO:0000259" key="13">
    <source>
        <dbReference type="PROSITE" id="PS50141"/>
    </source>
</evidence>
<dbReference type="OMA" id="EQNENEC"/>
<evidence type="ECO:0000256" key="7">
    <source>
        <dbReference type="ARBA" id="ARBA00038326"/>
    </source>
</evidence>
<evidence type="ECO:0000256" key="4">
    <source>
        <dbReference type="ARBA" id="ARBA00022833"/>
    </source>
</evidence>
<comment type="similarity">
    <text evidence="7">Belongs to the ADAT1 family.</text>
</comment>
<evidence type="ECO:0000256" key="9">
    <source>
        <dbReference type="ARBA" id="ARBA00040502"/>
    </source>
</evidence>
<dbReference type="GeneTree" id="ENSGT00940000157942"/>
<keyword evidence="1" id="KW-0819">tRNA processing</keyword>
<evidence type="ECO:0000313" key="15">
    <source>
        <dbReference type="Proteomes" id="UP000261340"/>
    </source>
</evidence>
<feature type="compositionally biased region" description="Basic and acidic residues" evidence="12">
    <location>
        <begin position="167"/>
        <end position="183"/>
    </location>
</feature>
<feature type="compositionally biased region" description="Basic and acidic residues" evidence="12">
    <location>
        <begin position="140"/>
        <end position="157"/>
    </location>
</feature>
<dbReference type="AlphaFoldDB" id="A0A3Q0RSN1"/>
<feature type="region of interest" description="Disordered" evidence="12">
    <location>
        <begin position="122"/>
        <end position="221"/>
    </location>
</feature>
<dbReference type="PROSITE" id="PS50141">
    <property type="entry name" value="A_DEAMIN_EDITASE"/>
    <property type="match status" value="1"/>
</dbReference>
<evidence type="ECO:0000256" key="12">
    <source>
        <dbReference type="SAM" id="MobiDB-lite"/>
    </source>
</evidence>
<dbReference type="Pfam" id="PF02137">
    <property type="entry name" value="A_deamin"/>
    <property type="match status" value="1"/>
</dbReference>
<evidence type="ECO:0000256" key="11">
    <source>
        <dbReference type="ARBA" id="ARBA00047635"/>
    </source>
</evidence>
<feature type="compositionally biased region" description="Polar residues" evidence="12">
    <location>
        <begin position="197"/>
        <end position="206"/>
    </location>
</feature>
<dbReference type="GO" id="GO:0046872">
    <property type="term" value="F:metal ion binding"/>
    <property type="evidence" value="ECO:0007669"/>
    <property type="project" value="UniProtKB-KW"/>
</dbReference>
<dbReference type="STRING" id="61819.ENSACIP00000015444"/>
<name>A0A3Q0RSN1_AMPCI</name>
<comment type="cofactor">
    <cofactor evidence="5">
        <name>1D-myo-inositol hexakisphosphate</name>
        <dbReference type="ChEBI" id="CHEBI:58130"/>
    </cofactor>
</comment>
<accession>A0A3Q0RSN1</accession>
<dbReference type="PANTHER" id="PTHR46516">
    <property type="entry name" value="TRNA-SPECIFIC ADENOSINE DEAMINASE 1"/>
    <property type="match status" value="1"/>
</dbReference>
<keyword evidence="3" id="KW-0378">Hydrolase</keyword>
<evidence type="ECO:0000256" key="1">
    <source>
        <dbReference type="ARBA" id="ARBA00022694"/>
    </source>
</evidence>
<evidence type="ECO:0000256" key="10">
    <source>
        <dbReference type="ARBA" id="ARBA00041760"/>
    </source>
</evidence>
<dbReference type="EC" id="3.5.4.34" evidence="8"/>
<comment type="function">
    <text evidence="6">Specifically deaminates adenosine-37 to inosine in tRNA-Ala.</text>
</comment>
<protein>
    <recommendedName>
        <fullName evidence="9">tRNA-specific adenosine deaminase 1</fullName>
        <ecNumber evidence="8">3.5.4.34</ecNumber>
    </recommendedName>
    <alternativeName>
        <fullName evidence="10">tRNA-specific adenosine-37 deaminase</fullName>
    </alternativeName>
</protein>
<organism evidence="14 15">
    <name type="scientific">Amphilophus citrinellus</name>
    <name type="common">Midas cichlid</name>
    <name type="synonym">Cichlasoma citrinellum</name>
    <dbReference type="NCBI Taxonomy" id="61819"/>
    <lineage>
        <taxon>Eukaryota</taxon>
        <taxon>Metazoa</taxon>
        <taxon>Chordata</taxon>
        <taxon>Craniata</taxon>
        <taxon>Vertebrata</taxon>
        <taxon>Euteleostomi</taxon>
        <taxon>Actinopterygii</taxon>
        <taxon>Neopterygii</taxon>
        <taxon>Teleostei</taxon>
        <taxon>Neoteleostei</taxon>
        <taxon>Acanthomorphata</taxon>
        <taxon>Ovalentaria</taxon>
        <taxon>Cichlomorphae</taxon>
        <taxon>Cichliformes</taxon>
        <taxon>Cichlidae</taxon>
        <taxon>New World cichlids</taxon>
        <taxon>Cichlasomatinae</taxon>
        <taxon>Heroini</taxon>
        <taxon>Amphilophus</taxon>
    </lineage>
</organism>
<dbReference type="SMART" id="SM00552">
    <property type="entry name" value="ADEAMc"/>
    <property type="match status" value="1"/>
</dbReference>
<sequence>LPLSCFSRQRCESHKNHSLKKKKFSPLSSITVAMEVVSLGTGTKCIGQTSMSPSGDVLNDSHAEVIARRGCVRYLIQELRGAVSGRGSSVFCAADERGKWRLRPGVSFLLFSSHTPCGDASIIPVTDSQPQPCLPVTSVKSRERTDGGGDPKRKAEESGEEQNSKLPRVEETAETKEEDRGDSDSLNLKSNFKETSAETVSPSSQPEIKDGSSTDFGRTDRAGLHHQVPDIHRTGAKCVPGGPADPLQPGVGYHSTGVLRVKPGRGESTLSLSCSDKLARWGVLGFQGALLSHYLQEALYFSTVVVGKCPYDQEVMQRALVTR</sequence>
<comment type="catalytic activity">
    <reaction evidence="11">
        <text>adenosine(37) in tRNA(Ala) + H2O + H(+) = inosine(37) in tRNA(Ala) + NH4(+)</text>
        <dbReference type="Rhea" id="RHEA:50968"/>
        <dbReference type="Rhea" id="RHEA-COMP:12855"/>
        <dbReference type="Rhea" id="RHEA-COMP:12856"/>
        <dbReference type="ChEBI" id="CHEBI:15377"/>
        <dbReference type="ChEBI" id="CHEBI:15378"/>
        <dbReference type="ChEBI" id="CHEBI:28938"/>
        <dbReference type="ChEBI" id="CHEBI:74411"/>
        <dbReference type="ChEBI" id="CHEBI:82852"/>
        <dbReference type="EC" id="3.5.4.34"/>
    </reaction>
</comment>